<reference evidence="1 2" key="1">
    <citation type="submission" date="2015-09" db="EMBL/GenBank/DDBJ databases">
        <title>Draft genome of the parasitic nematode Teladorsagia circumcincta isolate WARC Sus (inbred).</title>
        <authorList>
            <person name="Mitreva M."/>
        </authorList>
    </citation>
    <scope>NUCLEOTIDE SEQUENCE [LARGE SCALE GENOMIC DNA]</scope>
    <source>
        <strain evidence="1 2">S</strain>
    </source>
</reference>
<dbReference type="EMBL" id="KZ378192">
    <property type="protein sequence ID" value="PIO56336.1"/>
    <property type="molecule type" value="Genomic_DNA"/>
</dbReference>
<protein>
    <submittedName>
        <fullName evidence="1">Uncharacterized protein</fullName>
    </submittedName>
</protein>
<evidence type="ECO:0000313" key="2">
    <source>
        <dbReference type="Proteomes" id="UP000230423"/>
    </source>
</evidence>
<feature type="non-terminal residue" evidence="1">
    <location>
        <position position="1"/>
    </location>
</feature>
<sequence>VMFERLQMGQEDRCFDVSMTALFLQVERMLNLVLDLESTPYSMGSNSTSFWMKDFNNYRQYFTEDNDR</sequence>
<dbReference type="Proteomes" id="UP000230423">
    <property type="component" value="Unassembled WGS sequence"/>
</dbReference>
<keyword evidence="2" id="KW-1185">Reference proteome</keyword>
<name>A0A2G9TEE3_TELCI</name>
<accession>A0A2G9TEE3</accession>
<proteinExistence type="predicted"/>
<dbReference type="OrthoDB" id="5845264at2759"/>
<organism evidence="1 2">
    <name type="scientific">Teladorsagia circumcincta</name>
    <name type="common">Brown stomach worm</name>
    <name type="synonym">Ostertagia circumcincta</name>
    <dbReference type="NCBI Taxonomy" id="45464"/>
    <lineage>
        <taxon>Eukaryota</taxon>
        <taxon>Metazoa</taxon>
        <taxon>Ecdysozoa</taxon>
        <taxon>Nematoda</taxon>
        <taxon>Chromadorea</taxon>
        <taxon>Rhabditida</taxon>
        <taxon>Rhabditina</taxon>
        <taxon>Rhabditomorpha</taxon>
        <taxon>Strongyloidea</taxon>
        <taxon>Trichostrongylidae</taxon>
        <taxon>Teladorsagia</taxon>
    </lineage>
</organism>
<evidence type="ECO:0000313" key="1">
    <source>
        <dbReference type="EMBL" id="PIO56336.1"/>
    </source>
</evidence>
<dbReference type="AlphaFoldDB" id="A0A2G9TEE3"/>
<gene>
    <name evidence="1" type="ORF">TELCIR_22265</name>
</gene>